<feature type="compositionally biased region" description="Basic and acidic residues" evidence="1">
    <location>
        <begin position="61"/>
        <end position="84"/>
    </location>
</feature>
<organism evidence="2 3">
    <name type="scientific">Cardamine amara subsp. amara</name>
    <dbReference type="NCBI Taxonomy" id="228776"/>
    <lineage>
        <taxon>Eukaryota</taxon>
        <taxon>Viridiplantae</taxon>
        <taxon>Streptophyta</taxon>
        <taxon>Embryophyta</taxon>
        <taxon>Tracheophyta</taxon>
        <taxon>Spermatophyta</taxon>
        <taxon>Magnoliopsida</taxon>
        <taxon>eudicotyledons</taxon>
        <taxon>Gunneridae</taxon>
        <taxon>Pentapetalae</taxon>
        <taxon>rosids</taxon>
        <taxon>malvids</taxon>
        <taxon>Brassicales</taxon>
        <taxon>Brassicaceae</taxon>
        <taxon>Cardamineae</taxon>
        <taxon>Cardamine</taxon>
    </lineage>
</organism>
<dbReference type="PANTHER" id="PTHR33067:SF31">
    <property type="entry name" value="RNA-DIRECTED DNA POLYMERASE"/>
    <property type="match status" value="1"/>
</dbReference>
<feature type="compositionally biased region" description="Basic and acidic residues" evidence="1">
    <location>
        <begin position="30"/>
        <end position="51"/>
    </location>
</feature>
<accession>A0ABD0ZL81</accession>
<evidence type="ECO:0000256" key="1">
    <source>
        <dbReference type="SAM" id="MobiDB-lite"/>
    </source>
</evidence>
<dbReference type="EMBL" id="JBANAX010000931">
    <property type="protein sequence ID" value="KAL1188095.1"/>
    <property type="molecule type" value="Genomic_DNA"/>
</dbReference>
<evidence type="ECO:0000313" key="2">
    <source>
        <dbReference type="EMBL" id="KAL1188095.1"/>
    </source>
</evidence>
<proteinExistence type="predicted"/>
<sequence length="198" mass="22227">MDTRNTTGLCRDSPIMIDENEVMDAEDSEGDKQEKSENSNKSENLAKDKNEPVLVNTDTCIGRDAESASKQKSEGLQDPTERVYKPKIPFPRNPRKSKQELYEAKCRAILEKLTVEIPLMDAIKTTPVVKRCLKRMLTTDMSQDESVMMISEVCSAVIQNRIPEKLEDPESFVLDCSIFEAKFKGSLCDLGSSVSLMP</sequence>
<keyword evidence="3" id="KW-1185">Reference proteome</keyword>
<feature type="region of interest" description="Disordered" evidence="1">
    <location>
        <begin position="1"/>
        <end position="96"/>
    </location>
</feature>
<gene>
    <name evidence="2" type="ORF">V5N11_003130</name>
</gene>
<comment type="caution">
    <text evidence="2">The sequence shown here is derived from an EMBL/GenBank/DDBJ whole genome shotgun (WGS) entry which is preliminary data.</text>
</comment>
<name>A0ABD0ZL81_CARAN</name>
<reference evidence="2 3" key="1">
    <citation type="submission" date="2024-04" db="EMBL/GenBank/DDBJ databases">
        <title>Genome assembly C_amara_ONT_v2.</title>
        <authorList>
            <person name="Yant L."/>
            <person name="Moore C."/>
            <person name="Slenker M."/>
        </authorList>
    </citation>
    <scope>NUCLEOTIDE SEQUENCE [LARGE SCALE GENOMIC DNA]</scope>
    <source>
        <tissue evidence="2">Leaf</tissue>
    </source>
</reference>
<dbReference type="AlphaFoldDB" id="A0ABD0ZL81"/>
<dbReference type="Proteomes" id="UP001558713">
    <property type="component" value="Unassembled WGS sequence"/>
</dbReference>
<evidence type="ECO:0000313" key="3">
    <source>
        <dbReference type="Proteomes" id="UP001558713"/>
    </source>
</evidence>
<feature type="compositionally biased region" description="Acidic residues" evidence="1">
    <location>
        <begin position="18"/>
        <end position="29"/>
    </location>
</feature>
<dbReference type="PANTHER" id="PTHR33067">
    <property type="entry name" value="RNA-DIRECTED DNA POLYMERASE-RELATED"/>
    <property type="match status" value="1"/>
</dbReference>
<protein>
    <submittedName>
        <fullName evidence="2">Uncharacterized protein</fullName>
    </submittedName>
</protein>